<dbReference type="GO" id="GO:0043565">
    <property type="term" value="F:sequence-specific DNA binding"/>
    <property type="evidence" value="ECO:0007669"/>
    <property type="project" value="InterPro"/>
</dbReference>
<evidence type="ECO:0000256" key="1">
    <source>
        <dbReference type="ARBA" id="ARBA00023015"/>
    </source>
</evidence>
<keyword evidence="3" id="KW-0804">Transcription</keyword>
<dbReference type="SMART" id="SM00342">
    <property type="entry name" value="HTH_ARAC"/>
    <property type="match status" value="1"/>
</dbReference>
<dbReference type="PANTHER" id="PTHR43280">
    <property type="entry name" value="ARAC-FAMILY TRANSCRIPTIONAL REGULATOR"/>
    <property type="match status" value="1"/>
</dbReference>
<dbReference type="Gene3D" id="1.10.10.60">
    <property type="entry name" value="Homeodomain-like"/>
    <property type="match status" value="2"/>
</dbReference>
<dbReference type="AlphaFoldDB" id="A0A7Y9IAW2"/>
<dbReference type="PROSITE" id="PS00041">
    <property type="entry name" value="HTH_ARAC_FAMILY_1"/>
    <property type="match status" value="1"/>
</dbReference>
<organism evidence="5 6">
    <name type="scientific">Microlunatus parietis</name>
    <dbReference type="NCBI Taxonomy" id="682979"/>
    <lineage>
        <taxon>Bacteria</taxon>
        <taxon>Bacillati</taxon>
        <taxon>Actinomycetota</taxon>
        <taxon>Actinomycetes</taxon>
        <taxon>Propionibacteriales</taxon>
        <taxon>Propionibacteriaceae</taxon>
        <taxon>Microlunatus</taxon>
    </lineage>
</organism>
<dbReference type="Proteomes" id="UP000569914">
    <property type="component" value="Unassembled WGS sequence"/>
</dbReference>
<dbReference type="PROSITE" id="PS01124">
    <property type="entry name" value="HTH_ARAC_FAMILY_2"/>
    <property type="match status" value="1"/>
</dbReference>
<evidence type="ECO:0000259" key="4">
    <source>
        <dbReference type="PROSITE" id="PS01124"/>
    </source>
</evidence>
<keyword evidence="6" id="KW-1185">Reference proteome</keyword>
<gene>
    <name evidence="5" type="ORF">BKA15_004323</name>
</gene>
<name>A0A7Y9IAW2_9ACTN</name>
<keyword evidence="1" id="KW-0805">Transcription regulation</keyword>
<dbReference type="Pfam" id="PF12833">
    <property type="entry name" value="HTH_18"/>
    <property type="match status" value="1"/>
</dbReference>
<evidence type="ECO:0000313" key="5">
    <source>
        <dbReference type="EMBL" id="NYE72994.1"/>
    </source>
</evidence>
<dbReference type="SUPFAM" id="SSF46689">
    <property type="entry name" value="Homeodomain-like"/>
    <property type="match status" value="1"/>
</dbReference>
<reference evidence="5 6" key="1">
    <citation type="submission" date="2020-07" db="EMBL/GenBank/DDBJ databases">
        <title>Sequencing the genomes of 1000 actinobacteria strains.</title>
        <authorList>
            <person name="Klenk H.-P."/>
        </authorList>
    </citation>
    <scope>NUCLEOTIDE SEQUENCE [LARGE SCALE GENOMIC DNA]</scope>
    <source>
        <strain evidence="5 6">DSM 22083</strain>
    </source>
</reference>
<dbReference type="InterPro" id="IPR018060">
    <property type="entry name" value="HTH_AraC"/>
</dbReference>
<sequence>MTITEPATYGLACQNLWSPTMVQAHQHNDIELNYARDPLQYLIGGRPLTLRPGQAAVFWAAQPHQLLVQGPLVQMTWLTVPLAQFLTWRLAADQVRRLLDGEVIIGTRDVSALYSAAHLRQWERDLAAPDADVRELVALELRAFITRVLQSPAASPERTGSPVRSVLSQAAEMANFIALHCHEPLRVKDVADAIHVHPHHAMMIFKQALGRTINSYLTSSRIAVAQRILLTTDASVAEVGHRSGFGSLSRFYEAFTADCGVPPSAYRRRHAAIRLAG</sequence>
<dbReference type="PANTHER" id="PTHR43280:SF27">
    <property type="entry name" value="TRANSCRIPTIONAL REGULATOR MTLR"/>
    <property type="match status" value="1"/>
</dbReference>
<proteinExistence type="predicted"/>
<comment type="caution">
    <text evidence="5">The sequence shown here is derived from an EMBL/GenBank/DDBJ whole genome shotgun (WGS) entry which is preliminary data.</text>
</comment>
<evidence type="ECO:0000313" key="6">
    <source>
        <dbReference type="Proteomes" id="UP000569914"/>
    </source>
</evidence>
<evidence type="ECO:0000256" key="3">
    <source>
        <dbReference type="ARBA" id="ARBA00023163"/>
    </source>
</evidence>
<dbReference type="RefSeq" id="WP_179754170.1">
    <property type="nucleotide sequence ID" value="NZ_JACCBU010000001.1"/>
</dbReference>
<dbReference type="InterPro" id="IPR009057">
    <property type="entry name" value="Homeodomain-like_sf"/>
</dbReference>
<dbReference type="GO" id="GO:0003700">
    <property type="term" value="F:DNA-binding transcription factor activity"/>
    <property type="evidence" value="ECO:0007669"/>
    <property type="project" value="InterPro"/>
</dbReference>
<evidence type="ECO:0000256" key="2">
    <source>
        <dbReference type="ARBA" id="ARBA00023125"/>
    </source>
</evidence>
<dbReference type="EMBL" id="JACCBU010000001">
    <property type="protein sequence ID" value="NYE72994.1"/>
    <property type="molecule type" value="Genomic_DNA"/>
</dbReference>
<protein>
    <submittedName>
        <fullName evidence="5">AraC-like DNA-binding protein</fullName>
    </submittedName>
</protein>
<feature type="domain" description="HTH araC/xylS-type" evidence="4">
    <location>
        <begin position="171"/>
        <end position="269"/>
    </location>
</feature>
<dbReference type="InterPro" id="IPR018062">
    <property type="entry name" value="HTH_AraC-typ_CS"/>
</dbReference>
<keyword evidence="2 5" id="KW-0238">DNA-binding</keyword>
<accession>A0A7Y9IAW2</accession>